<dbReference type="GO" id="GO:0016491">
    <property type="term" value="F:oxidoreductase activity"/>
    <property type="evidence" value="ECO:0007669"/>
    <property type="project" value="UniProtKB-KW"/>
</dbReference>
<dbReference type="PRINTS" id="PR00081">
    <property type="entry name" value="GDHRDH"/>
</dbReference>
<dbReference type="SUPFAM" id="SSF51735">
    <property type="entry name" value="NAD(P)-binding Rossmann-fold domains"/>
    <property type="match status" value="1"/>
</dbReference>
<keyword evidence="5" id="KW-1185">Reference proteome</keyword>
<reference evidence="4 5" key="1">
    <citation type="submission" date="2019-03" db="EMBL/GenBank/DDBJ databases">
        <title>Draft genome sequences of novel Actinobacteria.</title>
        <authorList>
            <person name="Sahin N."/>
            <person name="Ay H."/>
            <person name="Saygin H."/>
        </authorList>
    </citation>
    <scope>NUCLEOTIDE SEQUENCE [LARGE SCALE GENOMIC DNA]</scope>
    <source>
        <strain evidence="4 5">16K404</strain>
    </source>
</reference>
<dbReference type="PRINTS" id="PR00080">
    <property type="entry name" value="SDRFAMILY"/>
</dbReference>
<evidence type="ECO:0000256" key="2">
    <source>
        <dbReference type="ARBA" id="ARBA00023002"/>
    </source>
</evidence>
<dbReference type="Gene3D" id="3.40.50.720">
    <property type="entry name" value="NAD(P)-binding Rossmann-like Domain"/>
    <property type="match status" value="1"/>
</dbReference>
<feature type="region of interest" description="Disordered" evidence="3">
    <location>
        <begin position="248"/>
        <end position="269"/>
    </location>
</feature>
<dbReference type="OrthoDB" id="286404at2"/>
<dbReference type="CDD" id="cd05233">
    <property type="entry name" value="SDR_c"/>
    <property type="match status" value="1"/>
</dbReference>
<evidence type="ECO:0000313" key="4">
    <source>
        <dbReference type="EMBL" id="TDC93511.1"/>
    </source>
</evidence>
<dbReference type="EMBL" id="SMKV01000010">
    <property type="protein sequence ID" value="TDC93511.1"/>
    <property type="molecule type" value="Genomic_DNA"/>
</dbReference>
<dbReference type="RefSeq" id="WP_132622248.1">
    <property type="nucleotide sequence ID" value="NZ_SMKV01000010.1"/>
</dbReference>
<evidence type="ECO:0000313" key="5">
    <source>
        <dbReference type="Proteomes" id="UP000294744"/>
    </source>
</evidence>
<dbReference type="PANTHER" id="PTHR24321:SF8">
    <property type="entry name" value="ESTRADIOL 17-BETA-DEHYDROGENASE 8-RELATED"/>
    <property type="match status" value="1"/>
</dbReference>
<keyword evidence="2" id="KW-0560">Oxidoreductase</keyword>
<dbReference type="FunFam" id="3.40.50.720:FF:000084">
    <property type="entry name" value="Short-chain dehydrogenase reductase"/>
    <property type="match status" value="1"/>
</dbReference>
<accession>A0A4R4UNR9</accession>
<dbReference type="Pfam" id="PF13561">
    <property type="entry name" value="adh_short_C2"/>
    <property type="match status" value="1"/>
</dbReference>
<organism evidence="4 5">
    <name type="scientific">Saccharopolyspora aridisoli</name>
    <dbReference type="NCBI Taxonomy" id="2530385"/>
    <lineage>
        <taxon>Bacteria</taxon>
        <taxon>Bacillati</taxon>
        <taxon>Actinomycetota</taxon>
        <taxon>Actinomycetes</taxon>
        <taxon>Pseudonocardiales</taxon>
        <taxon>Pseudonocardiaceae</taxon>
        <taxon>Saccharopolyspora</taxon>
    </lineage>
</organism>
<evidence type="ECO:0000256" key="1">
    <source>
        <dbReference type="ARBA" id="ARBA00006484"/>
    </source>
</evidence>
<dbReference type="Proteomes" id="UP000294744">
    <property type="component" value="Unassembled WGS sequence"/>
</dbReference>
<dbReference type="InterPro" id="IPR036291">
    <property type="entry name" value="NAD(P)-bd_dom_sf"/>
</dbReference>
<dbReference type="PANTHER" id="PTHR24321">
    <property type="entry name" value="DEHYDROGENASES, SHORT CHAIN"/>
    <property type="match status" value="1"/>
</dbReference>
<protein>
    <submittedName>
        <fullName evidence="4">SDR family oxidoreductase</fullName>
    </submittedName>
</protein>
<dbReference type="AlphaFoldDB" id="A0A4R4UNR9"/>
<proteinExistence type="inferred from homology"/>
<sequence length="269" mass="27132">MRELSGRRALVTGAATGIGRVVAHDLARRGATVLGVDRDAAVTDLAGGCEDPVAARLGGVACDLADTPQLEALADRAEAAPGFDVLVNCAAAYSPKGGFLDASVSDWNRVLAVNVVATGVLSTAVARGLHAAGRTSGSIVNFCSLQEAMPVPGYGPYVASKGGVRAATKALAVELASWGVRVNAVAPGVVNTPSTLATLDGKSWGDDGAPPTLLGRAGTPEEVADAVAFLASDASSFITGTIIPVDGGRHLSRRHDPTGDLDVTAGRNR</sequence>
<dbReference type="InterPro" id="IPR002347">
    <property type="entry name" value="SDR_fam"/>
</dbReference>
<comment type="caution">
    <text evidence="4">The sequence shown here is derived from an EMBL/GenBank/DDBJ whole genome shotgun (WGS) entry which is preliminary data.</text>
</comment>
<name>A0A4R4UNR9_9PSEU</name>
<comment type="similarity">
    <text evidence="1">Belongs to the short-chain dehydrogenases/reductases (SDR) family.</text>
</comment>
<gene>
    <name evidence="4" type="ORF">E1161_10910</name>
</gene>
<evidence type="ECO:0000256" key="3">
    <source>
        <dbReference type="SAM" id="MobiDB-lite"/>
    </source>
</evidence>